<feature type="domain" description="HTH araC/xylS-type" evidence="4">
    <location>
        <begin position="198"/>
        <end position="296"/>
    </location>
</feature>
<dbReference type="Pfam" id="PF12833">
    <property type="entry name" value="HTH_18"/>
    <property type="match status" value="1"/>
</dbReference>
<protein>
    <submittedName>
        <fullName evidence="6">AraC-type DNA-binding protein</fullName>
    </submittedName>
    <submittedName>
        <fullName evidence="5">HTH-type transcriptional regulator YdeC</fullName>
    </submittedName>
</protein>
<sequence>MTQQKNLKSTINADGFEQINYTFYHLPLQLSSRDMSIVKDLFQPCYFHQEVEFIYILDGTMSIYINGAVCHLNKGEGLFINAGRLHVALSTEDSSCSYVKMIFDPELVRPSFPFTYDVIEQVTNEFAPDYVHLRPGQVKESQLLQLIMRAYRLKDKTSVTVELDMMRIVLSMWSILIDLVEPLQAASDRPNKAINQLKMMLTYIHLNYQDKLNLDLIAKSAAISRSHSCDIFREECHSSPIQYLQHYRLSKSLDLLLTSDRSITEVAHSVGFNSPSYYTETFRKVYDVTPSQYRKDHR</sequence>
<evidence type="ECO:0000256" key="1">
    <source>
        <dbReference type="ARBA" id="ARBA00023015"/>
    </source>
</evidence>
<dbReference type="InterPro" id="IPR018060">
    <property type="entry name" value="HTH_AraC"/>
</dbReference>
<dbReference type="Proteomes" id="UP000242243">
    <property type="component" value="Unassembled WGS sequence"/>
</dbReference>
<dbReference type="CDD" id="cd02209">
    <property type="entry name" value="cupin_XRE_C"/>
    <property type="match status" value="1"/>
</dbReference>
<dbReference type="PRINTS" id="PR00032">
    <property type="entry name" value="HTHARAC"/>
</dbReference>
<dbReference type="Pfam" id="PF07883">
    <property type="entry name" value="Cupin_2"/>
    <property type="match status" value="1"/>
</dbReference>
<dbReference type="GO" id="GO:0043565">
    <property type="term" value="F:sequence-specific DNA binding"/>
    <property type="evidence" value="ECO:0007669"/>
    <property type="project" value="InterPro"/>
</dbReference>
<dbReference type="InterPro" id="IPR018062">
    <property type="entry name" value="HTH_AraC-typ_CS"/>
</dbReference>
<organism evidence="6 7">
    <name type="scientific">Halolactibacillus halophilus</name>
    <dbReference type="NCBI Taxonomy" id="306540"/>
    <lineage>
        <taxon>Bacteria</taxon>
        <taxon>Bacillati</taxon>
        <taxon>Bacillota</taxon>
        <taxon>Bacilli</taxon>
        <taxon>Bacillales</taxon>
        <taxon>Bacillaceae</taxon>
        <taxon>Halolactibacillus</taxon>
    </lineage>
</organism>
<dbReference type="SUPFAM" id="SSF46689">
    <property type="entry name" value="Homeodomain-like"/>
    <property type="match status" value="2"/>
</dbReference>
<keyword evidence="1" id="KW-0805">Transcription regulation</keyword>
<dbReference type="Proteomes" id="UP000321547">
    <property type="component" value="Unassembled WGS sequence"/>
</dbReference>
<evidence type="ECO:0000313" key="5">
    <source>
        <dbReference type="EMBL" id="GEM01469.1"/>
    </source>
</evidence>
<dbReference type="OrthoDB" id="9778008at2"/>
<proteinExistence type="predicted"/>
<dbReference type="InterPro" id="IPR013096">
    <property type="entry name" value="Cupin_2"/>
</dbReference>
<evidence type="ECO:0000256" key="2">
    <source>
        <dbReference type="ARBA" id="ARBA00023125"/>
    </source>
</evidence>
<dbReference type="STRING" id="306540.SAMN05421839_11153"/>
<reference evidence="5 8" key="2">
    <citation type="submission" date="2019-07" db="EMBL/GenBank/DDBJ databases">
        <title>Whole genome shotgun sequence of Halolactibacillus halophilus NBRC 100868.</title>
        <authorList>
            <person name="Hosoyama A."/>
            <person name="Uohara A."/>
            <person name="Ohji S."/>
            <person name="Ichikawa N."/>
        </authorList>
    </citation>
    <scope>NUCLEOTIDE SEQUENCE [LARGE SCALE GENOMIC DNA]</scope>
    <source>
        <strain evidence="5 8">NBRC 100868</strain>
    </source>
</reference>
<dbReference type="InterPro" id="IPR020449">
    <property type="entry name" value="Tscrpt_reg_AraC-type_HTH"/>
</dbReference>
<gene>
    <name evidence="5" type="primary">ydeC</name>
    <name evidence="5" type="ORF">HHA03_10010</name>
    <name evidence="6" type="ORF">SAMN05421839_11153</name>
</gene>
<accession>A0A1I5NVP0</accession>
<dbReference type="Gene3D" id="1.10.10.60">
    <property type="entry name" value="Homeodomain-like"/>
    <property type="match status" value="2"/>
</dbReference>
<dbReference type="SMART" id="SM00342">
    <property type="entry name" value="HTH_ARAC"/>
    <property type="match status" value="1"/>
</dbReference>
<dbReference type="PANTHER" id="PTHR43280">
    <property type="entry name" value="ARAC-FAMILY TRANSCRIPTIONAL REGULATOR"/>
    <property type="match status" value="1"/>
</dbReference>
<dbReference type="PANTHER" id="PTHR43280:SF28">
    <property type="entry name" value="HTH-TYPE TRANSCRIPTIONAL ACTIVATOR RHAS"/>
    <property type="match status" value="1"/>
</dbReference>
<dbReference type="GO" id="GO:0003700">
    <property type="term" value="F:DNA-binding transcription factor activity"/>
    <property type="evidence" value="ECO:0007669"/>
    <property type="project" value="InterPro"/>
</dbReference>
<dbReference type="SUPFAM" id="SSF51182">
    <property type="entry name" value="RmlC-like cupins"/>
    <property type="match status" value="1"/>
</dbReference>
<dbReference type="InterPro" id="IPR011051">
    <property type="entry name" value="RmlC_Cupin_sf"/>
</dbReference>
<name>A0A1I5NVP0_9BACI</name>
<evidence type="ECO:0000313" key="6">
    <source>
        <dbReference type="EMBL" id="SFP25879.1"/>
    </source>
</evidence>
<keyword evidence="2 6" id="KW-0238">DNA-binding</keyword>
<dbReference type="Gene3D" id="2.60.120.10">
    <property type="entry name" value="Jelly Rolls"/>
    <property type="match status" value="1"/>
</dbReference>
<dbReference type="InterPro" id="IPR014710">
    <property type="entry name" value="RmlC-like_jellyroll"/>
</dbReference>
<evidence type="ECO:0000259" key="4">
    <source>
        <dbReference type="PROSITE" id="PS01124"/>
    </source>
</evidence>
<evidence type="ECO:0000313" key="8">
    <source>
        <dbReference type="Proteomes" id="UP000321547"/>
    </source>
</evidence>
<dbReference type="PROSITE" id="PS00041">
    <property type="entry name" value="HTH_ARAC_FAMILY_1"/>
    <property type="match status" value="1"/>
</dbReference>
<dbReference type="RefSeq" id="WP_159430122.1">
    <property type="nucleotide sequence ID" value="NZ_BJWI01000010.1"/>
</dbReference>
<dbReference type="PROSITE" id="PS01124">
    <property type="entry name" value="HTH_ARAC_FAMILY_2"/>
    <property type="match status" value="1"/>
</dbReference>
<dbReference type="AlphaFoldDB" id="A0A1I5NVP0"/>
<dbReference type="EMBL" id="BJWI01000010">
    <property type="protein sequence ID" value="GEM01469.1"/>
    <property type="molecule type" value="Genomic_DNA"/>
</dbReference>
<keyword evidence="8" id="KW-1185">Reference proteome</keyword>
<reference evidence="6 7" key="1">
    <citation type="submission" date="2016-10" db="EMBL/GenBank/DDBJ databases">
        <authorList>
            <person name="de Groot N.N."/>
        </authorList>
    </citation>
    <scope>NUCLEOTIDE SEQUENCE [LARGE SCALE GENOMIC DNA]</scope>
    <source>
        <strain evidence="6 7">DSM 17073</strain>
    </source>
</reference>
<keyword evidence="3" id="KW-0804">Transcription</keyword>
<evidence type="ECO:0000313" key="7">
    <source>
        <dbReference type="Proteomes" id="UP000242243"/>
    </source>
</evidence>
<dbReference type="EMBL" id="FOXC01000011">
    <property type="protein sequence ID" value="SFP25879.1"/>
    <property type="molecule type" value="Genomic_DNA"/>
</dbReference>
<dbReference type="InterPro" id="IPR009057">
    <property type="entry name" value="Homeodomain-like_sf"/>
</dbReference>
<evidence type="ECO:0000256" key="3">
    <source>
        <dbReference type="ARBA" id="ARBA00023163"/>
    </source>
</evidence>